<dbReference type="GO" id="GO:0047522">
    <property type="term" value="F:15-oxoprostaglandin 13-reductase [NAD(P)+] activity"/>
    <property type="evidence" value="ECO:0007669"/>
    <property type="project" value="UniProtKB-EC"/>
</dbReference>
<keyword evidence="12" id="KW-0007">Acetylation</keyword>
<evidence type="ECO:0000256" key="23">
    <source>
        <dbReference type="ARBA" id="ARBA00047871"/>
    </source>
</evidence>
<evidence type="ECO:0000256" key="4">
    <source>
        <dbReference type="ARBA" id="ARBA00011981"/>
    </source>
</evidence>
<evidence type="ECO:0000256" key="21">
    <source>
        <dbReference type="ARBA" id="ARBA00047617"/>
    </source>
</evidence>
<evidence type="ECO:0000256" key="15">
    <source>
        <dbReference type="ARBA" id="ARBA00023278"/>
    </source>
</evidence>
<evidence type="ECO:0000256" key="13">
    <source>
        <dbReference type="ARBA" id="ARBA00023002"/>
    </source>
</evidence>
<comment type="catalytic activity">
    <reaction evidence="29">
        <text>20-hydroxy-leukotriene B4 + NADP(+) = 12-oxo-20-hydroxy-leukotriene B4 + NADPH + H(+)</text>
        <dbReference type="Rhea" id="RHEA:51208"/>
        <dbReference type="ChEBI" id="CHEBI:15378"/>
        <dbReference type="ChEBI" id="CHEBI:57460"/>
        <dbReference type="ChEBI" id="CHEBI:57783"/>
        <dbReference type="ChEBI" id="CHEBI:58349"/>
        <dbReference type="ChEBI" id="CHEBI:133346"/>
    </reaction>
    <physiologicalReaction direction="left-to-right" evidence="29">
        <dbReference type="Rhea" id="RHEA:51209"/>
    </physiologicalReaction>
</comment>
<reference evidence="36" key="1">
    <citation type="submission" date="2025-08" db="UniProtKB">
        <authorList>
            <consortium name="Ensembl"/>
        </authorList>
    </citation>
    <scope>IDENTIFICATION</scope>
</reference>
<evidence type="ECO:0000256" key="6">
    <source>
        <dbReference type="ARBA" id="ARBA00020651"/>
    </source>
</evidence>
<sequence>MVLSRTWNMVKHFEGAPKLSDFKLNEVKLPSIKPGEVLLEAECFSVDPYMRPYSKTMMKEGDIMIGEQVARVVQSCNPAFPVGSFAMSHAGWKTHFISEGMTGLTAYFGLREICCAKQGEIVLVNGAAGAVGSLAGQIAKIMGCKVVGSAGSDDKVTFLKDIGFDEAFNYKKVNSLDDALRKASLEGYDCYFENVGGEFADVALQQMRKYGRIAVCGAIALYNDTIPRKGEYVHLPLIFRELRMEGFTVARWTDRYNEGLEQLMQWVVEGKLKYHEHITQGFANMPSAFIGMLKGDNIGKAIITAK</sequence>
<dbReference type="InterPro" id="IPR045010">
    <property type="entry name" value="MDR_fam"/>
</dbReference>
<evidence type="ECO:0000259" key="35">
    <source>
        <dbReference type="SMART" id="SM00829"/>
    </source>
</evidence>
<dbReference type="Gene3D" id="3.40.50.720">
    <property type="entry name" value="NAD(P)-binding Rossmann-like Domain"/>
    <property type="match status" value="1"/>
</dbReference>
<dbReference type="Gene3D" id="3.90.180.10">
    <property type="entry name" value="Medium-chain alcohol dehydrogenases, catalytic domain"/>
    <property type="match status" value="2"/>
</dbReference>
<evidence type="ECO:0000256" key="29">
    <source>
        <dbReference type="ARBA" id="ARBA00048591"/>
    </source>
</evidence>
<evidence type="ECO:0000256" key="33">
    <source>
        <dbReference type="ARBA" id="ARBA00049179"/>
    </source>
</evidence>
<dbReference type="InterPro" id="IPR036291">
    <property type="entry name" value="NAD(P)-bd_dom_sf"/>
</dbReference>
<keyword evidence="13" id="KW-0560">Oxidoreductase</keyword>
<keyword evidence="14" id="KW-0443">Lipid metabolism</keyword>
<dbReference type="InterPro" id="IPR020843">
    <property type="entry name" value="ER"/>
</dbReference>
<evidence type="ECO:0000256" key="20">
    <source>
        <dbReference type="ARBA" id="ARBA00047461"/>
    </source>
</evidence>
<comment type="subunit">
    <text evidence="3">Monomer or homodimer.</text>
</comment>
<dbReference type="EC" id="1.3.1.48" evidence="4"/>
<evidence type="ECO:0000256" key="18">
    <source>
        <dbReference type="ARBA" id="ARBA00032297"/>
    </source>
</evidence>
<keyword evidence="15" id="KW-0379">Hydroxylation</keyword>
<comment type="catalytic activity">
    <reaction evidence="22">
        <text>pentan-2-one + NADP(+) = (E)-pent-3-en-2-one + NADPH + H(+)</text>
        <dbReference type="Rhea" id="RHEA:50788"/>
        <dbReference type="ChEBI" id="CHEBI:15378"/>
        <dbReference type="ChEBI" id="CHEBI:16472"/>
        <dbReference type="ChEBI" id="CHEBI:57783"/>
        <dbReference type="ChEBI" id="CHEBI:58349"/>
        <dbReference type="ChEBI" id="CHEBI:145276"/>
    </reaction>
    <physiologicalReaction direction="right-to-left" evidence="22">
        <dbReference type="Rhea" id="RHEA:50790"/>
    </physiologicalReaction>
</comment>
<evidence type="ECO:0000313" key="36">
    <source>
        <dbReference type="Ensembl" id="ENSLLEP00000002697.1"/>
    </source>
</evidence>
<dbReference type="InterPro" id="IPR014190">
    <property type="entry name" value="PTGR1"/>
</dbReference>
<dbReference type="SUPFAM" id="SSF51735">
    <property type="entry name" value="NAD(P)-binding Rossmann-fold domains"/>
    <property type="match status" value="1"/>
</dbReference>
<dbReference type="FunFam" id="3.40.50.720:FF:000121">
    <property type="entry name" value="Prostaglandin reductase 2"/>
    <property type="match status" value="1"/>
</dbReference>
<dbReference type="GO" id="GO:0006693">
    <property type="term" value="P:prostaglandin metabolic process"/>
    <property type="evidence" value="ECO:0007669"/>
    <property type="project" value="UniProtKB-KW"/>
</dbReference>
<dbReference type="Pfam" id="PF16884">
    <property type="entry name" value="ADH_N_2"/>
    <property type="match status" value="1"/>
</dbReference>
<dbReference type="PANTHER" id="PTHR43205">
    <property type="entry name" value="PROSTAGLANDIN REDUCTASE"/>
    <property type="match status" value="1"/>
</dbReference>
<comment type="catalytic activity">
    <reaction evidence="27">
        <text>13,14-dihydro-15-oxo-PGF2alpha + NADP(+) = 15-oxoprostaglandin F2alpha + NADPH + H(+)</text>
        <dbReference type="Rhea" id="RHEA:50588"/>
        <dbReference type="ChEBI" id="CHEBI:15378"/>
        <dbReference type="ChEBI" id="CHEBI:57783"/>
        <dbReference type="ChEBI" id="CHEBI:58349"/>
        <dbReference type="ChEBI" id="CHEBI:133374"/>
        <dbReference type="ChEBI" id="CHEBI:133409"/>
    </reaction>
    <physiologicalReaction direction="right-to-left" evidence="27">
        <dbReference type="Rhea" id="RHEA:50590"/>
    </physiologicalReaction>
</comment>
<dbReference type="GO" id="GO:0032440">
    <property type="term" value="F:2-alkenal reductase [NAD(P)H] activity"/>
    <property type="evidence" value="ECO:0007669"/>
    <property type="project" value="UniProtKB-EC"/>
</dbReference>
<dbReference type="AlphaFoldDB" id="A0A8C5LNB2"/>
<comment type="catalytic activity">
    <reaction evidence="34">
        <text>hexanal + NADP(+) = (E)-hex-2-enal + NADPH + H(+)</text>
        <dbReference type="Rhea" id="RHEA:50776"/>
        <dbReference type="ChEBI" id="CHEBI:15378"/>
        <dbReference type="ChEBI" id="CHEBI:28913"/>
        <dbReference type="ChEBI" id="CHEBI:57783"/>
        <dbReference type="ChEBI" id="CHEBI:58349"/>
        <dbReference type="ChEBI" id="CHEBI:88528"/>
    </reaction>
    <physiologicalReaction direction="right-to-left" evidence="34">
        <dbReference type="Rhea" id="RHEA:50778"/>
    </physiologicalReaction>
</comment>
<evidence type="ECO:0000256" key="32">
    <source>
        <dbReference type="ARBA" id="ARBA00049070"/>
    </source>
</evidence>
<evidence type="ECO:0000256" key="17">
    <source>
        <dbReference type="ARBA" id="ARBA00032255"/>
    </source>
</evidence>
<keyword evidence="11" id="KW-0521">NADP</keyword>
<keyword evidence="10" id="KW-0276">Fatty acid metabolism</keyword>
<evidence type="ECO:0000313" key="37">
    <source>
        <dbReference type="Proteomes" id="UP000694569"/>
    </source>
</evidence>
<evidence type="ECO:0000256" key="12">
    <source>
        <dbReference type="ARBA" id="ARBA00022990"/>
    </source>
</evidence>
<comment type="catalytic activity">
    <reaction evidence="23">
        <text>leukotriene B4 + NADP(+) = 12-oxo-leukotriene B4 + NADPH + H(+)</text>
        <dbReference type="Rhea" id="RHEA:50608"/>
        <dbReference type="ChEBI" id="CHEBI:15378"/>
        <dbReference type="ChEBI" id="CHEBI:57461"/>
        <dbReference type="ChEBI" id="CHEBI:57783"/>
        <dbReference type="ChEBI" id="CHEBI:58349"/>
        <dbReference type="ChEBI" id="CHEBI:133309"/>
    </reaction>
    <physiologicalReaction direction="left-to-right" evidence="23">
        <dbReference type="Rhea" id="RHEA:50609"/>
    </physiologicalReaction>
</comment>
<evidence type="ECO:0000256" key="27">
    <source>
        <dbReference type="ARBA" id="ARBA00048290"/>
    </source>
</evidence>
<comment type="catalytic activity">
    <reaction evidence="25">
        <text>dodecanal + NADP(+) = (2E)-dodecenal + NADPH + H(+)</text>
        <dbReference type="Rhea" id="RHEA:50784"/>
        <dbReference type="ChEBI" id="CHEBI:15378"/>
        <dbReference type="ChEBI" id="CHEBI:27836"/>
        <dbReference type="ChEBI" id="CHEBI:57783"/>
        <dbReference type="ChEBI" id="CHEBI:58349"/>
        <dbReference type="ChEBI" id="CHEBI:133741"/>
    </reaction>
    <physiologicalReaction direction="right-to-left" evidence="25">
        <dbReference type="Rhea" id="RHEA:50786"/>
    </physiologicalReaction>
</comment>
<evidence type="ECO:0000256" key="14">
    <source>
        <dbReference type="ARBA" id="ARBA00023098"/>
    </source>
</evidence>
<comment type="catalytic activity">
    <reaction evidence="24">
        <text>13,14-dihydro-15-oxo-prostaglandin F1alpha + NADP(+) = 15-oxoprostaglandin F1alpha + NADPH + H(+)</text>
        <dbReference type="Rhea" id="RHEA:50592"/>
        <dbReference type="ChEBI" id="CHEBI:15378"/>
        <dbReference type="ChEBI" id="CHEBI:57783"/>
        <dbReference type="ChEBI" id="CHEBI:58349"/>
        <dbReference type="ChEBI" id="CHEBI:79072"/>
        <dbReference type="ChEBI" id="CHEBI:133411"/>
    </reaction>
    <physiologicalReaction direction="right-to-left" evidence="24">
        <dbReference type="Rhea" id="RHEA:50594"/>
    </physiologicalReaction>
</comment>
<comment type="catalytic activity">
    <reaction evidence="21">
        <text>decanal + NADP(+) = (2E)-decenal + NADPH + H(+)</text>
        <dbReference type="Rhea" id="RHEA:50612"/>
        <dbReference type="ChEBI" id="CHEBI:15378"/>
        <dbReference type="ChEBI" id="CHEBI:31457"/>
        <dbReference type="ChEBI" id="CHEBI:57783"/>
        <dbReference type="ChEBI" id="CHEBI:58349"/>
        <dbReference type="ChEBI" id="CHEBI:133455"/>
    </reaction>
    <physiologicalReaction direction="right-to-left" evidence="21">
        <dbReference type="Rhea" id="RHEA:50614"/>
    </physiologicalReaction>
</comment>
<evidence type="ECO:0000256" key="31">
    <source>
        <dbReference type="ARBA" id="ARBA00049068"/>
    </source>
</evidence>
<evidence type="ECO:0000256" key="28">
    <source>
        <dbReference type="ARBA" id="ARBA00048387"/>
    </source>
</evidence>
<evidence type="ECO:0000256" key="11">
    <source>
        <dbReference type="ARBA" id="ARBA00022857"/>
    </source>
</evidence>
<evidence type="ECO:0000256" key="30">
    <source>
        <dbReference type="ARBA" id="ARBA00048953"/>
    </source>
</evidence>
<dbReference type="Ensembl" id="ENSLLET00000002815.1">
    <property type="protein sequence ID" value="ENSLLEP00000002697.1"/>
    <property type="gene ID" value="ENSLLEG00000001765.1"/>
</dbReference>
<evidence type="ECO:0000256" key="25">
    <source>
        <dbReference type="ARBA" id="ARBA00047903"/>
    </source>
</evidence>
<reference evidence="36" key="2">
    <citation type="submission" date="2025-09" db="UniProtKB">
        <authorList>
            <consortium name="Ensembl"/>
        </authorList>
    </citation>
    <scope>IDENTIFICATION</scope>
</reference>
<comment type="subcellular location">
    <subcellularLocation>
        <location evidence="1">Cytoplasm</location>
    </subcellularLocation>
</comment>
<evidence type="ECO:0000256" key="1">
    <source>
        <dbReference type="ARBA" id="ARBA00004496"/>
    </source>
</evidence>
<protein>
    <recommendedName>
        <fullName evidence="6">Prostaglandin reductase 1</fullName>
        <ecNumber evidence="4">1.3.1.48</ecNumber>
        <ecNumber evidence="5">1.3.1.74</ecNumber>
    </recommendedName>
    <alternativeName>
        <fullName evidence="19">15-oxoprostaglandin 13-reductase</fullName>
    </alternativeName>
    <alternativeName>
        <fullName evidence="17">Dithiolethione-inducible gene 1 protein</fullName>
    </alternativeName>
    <alternativeName>
        <fullName evidence="16">Leukotriene B4 12-hydroxydehydrogenase</fullName>
    </alternativeName>
    <alternativeName>
        <fullName evidence="18">NAD(P)H-dependent alkenal/one oxidoreductase</fullName>
    </alternativeName>
</protein>
<evidence type="ECO:0000256" key="5">
    <source>
        <dbReference type="ARBA" id="ARBA00012410"/>
    </source>
</evidence>
<comment type="catalytic activity">
    <reaction evidence="26">
        <text>nonan-2-one + NADP(+) = (3E)-nonen-2-one + NADPH + H(+)</text>
        <dbReference type="Rhea" id="RHEA:50616"/>
        <dbReference type="ChEBI" id="CHEBI:15378"/>
        <dbReference type="ChEBI" id="CHEBI:57783"/>
        <dbReference type="ChEBI" id="CHEBI:58349"/>
        <dbReference type="ChEBI" id="CHEBI:77927"/>
        <dbReference type="ChEBI" id="CHEBI:133457"/>
    </reaction>
    <physiologicalReaction direction="right-to-left" evidence="26">
        <dbReference type="Rhea" id="RHEA:50618"/>
    </physiologicalReaction>
</comment>
<evidence type="ECO:0000256" key="7">
    <source>
        <dbReference type="ARBA" id="ARBA00022490"/>
    </source>
</evidence>
<evidence type="ECO:0000256" key="19">
    <source>
        <dbReference type="ARBA" id="ARBA00033119"/>
    </source>
</evidence>
<evidence type="ECO:0000256" key="3">
    <source>
        <dbReference type="ARBA" id="ARBA00011852"/>
    </source>
</evidence>
<dbReference type="InterPro" id="IPR011032">
    <property type="entry name" value="GroES-like_sf"/>
</dbReference>
<dbReference type="GeneTree" id="ENSGT00940000154810"/>
<dbReference type="Pfam" id="PF00107">
    <property type="entry name" value="ADH_zinc_N"/>
    <property type="match status" value="1"/>
</dbReference>
<evidence type="ECO:0000256" key="9">
    <source>
        <dbReference type="ARBA" id="ARBA00022553"/>
    </source>
</evidence>
<feature type="domain" description="Enoyl reductase (ER)" evidence="35">
    <location>
        <begin position="15"/>
        <end position="303"/>
    </location>
</feature>
<keyword evidence="7" id="KW-0963">Cytoplasm</keyword>
<evidence type="ECO:0000256" key="16">
    <source>
        <dbReference type="ARBA" id="ARBA00031851"/>
    </source>
</evidence>
<dbReference type="EC" id="1.3.1.74" evidence="5"/>
<comment type="catalytic activity">
    <reaction evidence="32">
        <text>13,14-dihydro-15-oxo-prostaglandin E1 + NADP(+) = 15-oxoprostaglandin E1 + NADPH + H(+)</text>
        <dbReference type="Rhea" id="RHEA:50584"/>
        <dbReference type="ChEBI" id="CHEBI:15378"/>
        <dbReference type="ChEBI" id="CHEBI:57401"/>
        <dbReference type="ChEBI" id="CHEBI:57783"/>
        <dbReference type="ChEBI" id="CHEBI:58349"/>
        <dbReference type="ChEBI" id="CHEBI:133408"/>
    </reaction>
    <physiologicalReaction direction="right-to-left" evidence="32">
        <dbReference type="Rhea" id="RHEA:50586"/>
    </physiologicalReaction>
</comment>
<evidence type="ECO:0000256" key="10">
    <source>
        <dbReference type="ARBA" id="ARBA00022832"/>
    </source>
</evidence>
<comment type="catalytic activity">
    <reaction evidence="31">
        <text>(5S,12S)-dihydroxy-(6E,10E,12E,14Z)-eicosatetraenoate + NADP(+) = 12-oxo-(5S)-hydroxy-(6E,8E,10E,14Z)-eicosatetraenoate + NADPH + H(+)</text>
        <dbReference type="Rhea" id="RHEA:51212"/>
        <dbReference type="ChEBI" id="CHEBI:15378"/>
        <dbReference type="ChEBI" id="CHEBI:57783"/>
        <dbReference type="ChEBI" id="CHEBI:58349"/>
        <dbReference type="ChEBI" id="CHEBI:133974"/>
        <dbReference type="ChEBI" id="CHEBI:133975"/>
    </reaction>
    <physiologicalReaction direction="left-to-right" evidence="31">
        <dbReference type="Rhea" id="RHEA:51213"/>
    </physiologicalReaction>
</comment>
<comment type="catalytic activity">
    <reaction evidence="28">
        <text>4-hydroxynonanal + NADP(+) = (E)-4-hydroxynon-2-enal + NADPH + H(+)</text>
        <dbReference type="Rhea" id="RHEA:64736"/>
        <dbReference type="ChEBI" id="CHEBI:15378"/>
        <dbReference type="ChEBI" id="CHEBI:57783"/>
        <dbReference type="ChEBI" id="CHEBI:58349"/>
        <dbReference type="ChEBI" id="CHEBI:58968"/>
        <dbReference type="ChEBI" id="CHEBI:156112"/>
    </reaction>
    <physiologicalReaction direction="right-to-left" evidence="28">
        <dbReference type="Rhea" id="RHEA:64738"/>
    </physiologicalReaction>
</comment>
<dbReference type="PANTHER" id="PTHR43205:SF83">
    <property type="entry name" value="PROSTAGLANDIN REDUCTASE 1"/>
    <property type="match status" value="1"/>
</dbReference>
<keyword evidence="8" id="KW-0644">Prostaglandin metabolism</keyword>
<evidence type="ECO:0000256" key="26">
    <source>
        <dbReference type="ARBA" id="ARBA00048066"/>
    </source>
</evidence>
<evidence type="ECO:0000256" key="34">
    <source>
        <dbReference type="ARBA" id="ARBA00049368"/>
    </source>
</evidence>
<accession>A0A8C5LNB2</accession>
<evidence type="ECO:0000256" key="24">
    <source>
        <dbReference type="ARBA" id="ARBA00047878"/>
    </source>
</evidence>
<dbReference type="InterPro" id="IPR013149">
    <property type="entry name" value="ADH-like_C"/>
</dbReference>
<comment type="similarity">
    <text evidence="2">Belongs to the NADP-dependent oxidoreductase L4BD family.</text>
</comment>
<evidence type="ECO:0000256" key="2">
    <source>
        <dbReference type="ARBA" id="ARBA00010460"/>
    </source>
</evidence>
<comment type="catalytic activity">
    <reaction evidence="33">
        <text>an n-alkanal + NADP(+) = an alk-2-enal + NADPH + H(+)</text>
        <dbReference type="Rhea" id="RHEA:13737"/>
        <dbReference type="ChEBI" id="CHEBI:12834"/>
        <dbReference type="ChEBI" id="CHEBI:13757"/>
        <dbReference type="ChEBI" id="CHEBI:15378"/>
        <dbReference type="ChEBI" id="CHEBI:57783"/>
        <dbReference type="ChEBI" id="CHEBI:58349"/>
        <dbReference type="EC" id="1.3.1.74"/>
    </reaction>
    <physiologicalReaction direction="right-to-left" evidence="33">
        <dbReference type="Rhea" id="RHEA:13739"/>
    </physiologicalReaction>
</comment>
<comment type="catalytic activity">
    <reaction evidence="20">
        <text>octanal + NADP(+) = (2E)-octenal + NADPH + H(+)</text>
        <dbReference type="Rhea" id="RHEA:50780"/>
        <dbReference type="ChEBI" id="CHEBI:15378"/>
        <dbReference type="ChEBI" id="CHEBI:17935"/>
        <dbReference type="ChEBI" id="CHEBI:57783"/>
        <dbReference type="ChEBI" id="CHEBI:58349"/>
        <dbReference type="ChEBI" id="CHEBI:61748"/>
    </reaction>
    <physiologicalReaction direction="right-to-left" evidence="20">
        <dbReference type="Rhea" id="RHEA:50782"/>
    </physiologicalReaction>
</comment>
<dbReference type="Proteomes" id="UP000694569">
    <property type="component" value="Unplaced"/>
</dbReference>
<dbReference type="SMART" id="SM00829">
    <property type="entry name" value="PKS_ER"/>
    <property type="match status" value="1"/>
</dbReference>
<keyword evidence="37" id="KW-1185">Reference proteome</keyword>
<dbReference type="GO" id="GO:0005737">
    <property type="term" value="C:cytoplasm"/>
    <property type="evidence" value="ECO:0007669"/>
    <property type="project" value="UniProtKB-SubCell"/>
</dbReference>
<organism evidence="36 37">
    <name type="scientific">Leptobrachium leishanense</name>
    <name type="common">Leishan spiny toad</name>
    <dbReference type="NCBI Taxonomy" id="445787"/>
    <lineage>
        <taxon>Eukaryota</taxon>
        <taxon>Metazoa</taxon>
        <taxon>Chordata</taxon>
        <taxon>Craniata</taxon>
        <taxon>Vertebrata</taxon>
        <taxon>Euteleostomi</taxon>
        <taxon>Amphibia</taxon>
        <taxon>Batrachia</taxon>
        <taxon>Anura</taxon>
        <taxon>Pelobatoidea</taxon>
        <taxon>Megophryidae</taxon>
        <taxon>Leptobrachium</taxon>
    </lineage>
</organism>
<dbReference type="OrthoDB" id="809632at2759"/>
<name>A0A8C5LNB2_9ANUR</name>
<evidence type="ECO:0000256" key="22">
    <source>
        <dbReference type="ARBA" id="ARBA00047742"/>
    </source>
</evidence>
<dbReference type="CDD" id="cd08294">
    <property type="entry name" value="leukotriene_B4_DH_like"/>
    <property type="match status" value="1"/>
</dbReference>
<evidence type="ECO:0000256" key="8">
    <source>
        <dbReference type="ARBA" id="ARBA00022501"/>
    </source>
</evidence>
<proteinExistence type="inferred from homology"/>
<keyword evidence="9" id="KW-0597">Phosphoprotein</keyword>
<dbReference type="SUPFAM" id="SSF50129">
    <property type="entry name" value="GroES-like"/>
    <property type="match status" value="2"/>
</dbReference>
<comment type="catalytic activity">
    <reaction evidence="30">
        <text>6-trans-leukotriene B4 + NADP(+) = 12-oxo-(5S)-hydroxy-(6E,8E,10E,14Z)-eicosatetraenoate + NADPH + H(+)</text>
        <dbReference type="Rhea" id="RHEA:51204"/>
        <dbReference type="ChEBI" id="CHEBI:15378"/>
        <dbReference type="ChEBI" id="CHEBI:57783"/>
        <dbReference type="ChEBI" id="CHEBI:58349"/>
        <dbReference type="ChEBI" id="CHEBI:90723"/>
        <dbReference type="ChEBI" id="CHEBI:133974"/>
    </reaction>
    <physiologicalReaction direction="left-to-right" evidence="30">
        <dbReference type="Rhea" id="RHEA:51205"/>
    </physiologicalReaction>
</comment>
<dbReference type="InterPro" id="IPR041694">
    <property type="entry name" value="ADH_N_2"/>
</dbReference>